<dbReference type="PROSITE" id="PS50977">
    <property type="entry name" value="HTH_TETR_2"/>
    <property type="match status" value="1"/>
</dbReference>
<evidence type="ECO:0000256" key="1">
    <source>
        <dbReference type="ARBA" id="ARBA00023125"/>
    </source>
</evidence>
<name>A0A1M7D604_9RHOB</name>
<keyword evidence="1 2" id="KW-0238">DNA-binding</keyword>
<dbReference type="Pfam" id="PF00440">
    <property type="entry name" value="TetR_N"/>
    <property type="match status" value="1"/>
</dbReference>
<proteinExistence type="predicted"/>
<evidence type="ECO:0000256" key="2">
    <source>
        <dbReference type="PROSITE-ProRule" id="PRU00335"/>
    </source>
</evidence>
<dbReference type="GO" id="GO:0003700">
    <property type="term" value="F:DNA-binding transcription factor activity"/>
    <property type="evidence" value="ECO:0007669"/>
    <property type="project" value="TreeGrafter"/>
</dbReference>
<dbReference type="RefSeq" id="WP_073200568.1">
    <property type="nucleotide sequence ID" value="NZ_FRBN01000035.1"/>
</dbReference>
<gene>
    <name evidence="4" type="ORF">SAMN05444414_13518</name>
</gene>
<reference evidence="5" key="1">
    <citation type="submission" date="2016-11" db="EMBL/GenBank/DDBJ databases">
        <authorList>
            <person name="Varghese N."/>
            <person name="Submissions S."/>
        </authorList>
    </citation>
    <scope>NUCLEOTIDE SEQUENCE [LARGE SCALE GENOMIC DNA]</scope>
    <source>
        <strain evidence="5">DSM 29327</strain>
    </source>
</reference>
<feature type="domain" description="HTH tetR-type" evidence="3">
    <location>
        <begin position="25"/>
        <end position="85"/>
    </location>
</feature>
<protein>
    <submittedName>
        <fullName evidence="4">Transcriptional regulator, TetR family</fullName>
    </submittedName>
</protein>
<dbReference type="PANTHER" id="PTHR30055">
    <property type="entry name" value="HTH-TYPE TRANSCRIPTIONAL REGULATOR RUTR"/>
    <property type="match status" value="1"/>
</dbReference>
<dbReference type="PANTHER" id="PTHR30055:SF146">
    <property type="entry name" value="HTH-TYPE TRANSCRIPTIONAL DUAL REGULATOR CECR"/>
    <property type="match status" value="1"/>
</dbReference>
<dbReference type="InterPro" id="IPR050109">
    <property type="entry name" value="HTH-type_TetR-like_transc_reg"/>
</dbReference>
<dbReference type="STRING" id="1054996.SAMN05444414_13518"/>
<dbReference type="Proteomes" id="UP000184191">
    <property type="component" value="Unassembled WGS sequence"/>
</dbReference>
<dbReference type="Pfam" id="PF14246">
    <property type="entry name" value="TetR_C_7"/>
    <property type="match status" value="1"/>
</dbReference>
<dbReference type="OrthoDB" id="9816431at2"/>
<accession>A0A1M7D604</accession>
<feature type="DNA-binding region" description="H-T-H motif" evidence="2">
    <location>
        <begin position="48"/>
        <end position="67"/>
    </location>
</feature>
<sequence length="222" mass="24446">MCQNLENADAAGKFRRGRPITQTAEARRTEIFAALESIYNDAGLEGATMACLAARAGMSKRTLYSVFASRTALLRAYLHRVGDDFIRPLPAEDRSLPIAARLERLLSQRPRQKGFGLPLEVLRLIIAETPTAPEVGRDLVDRIFAVDHQIIKDELDLGVARDEVKIDDTAQAAALLLDMVRPWPLESLLDPARVPTSAHMAARRTLAIGVFLNGIGKRPETP</sequence>
<dbReference type="GO" id="GO:0000976">
    <property type="term" value="F:transcription cis-regulatory region binding"/>
    <property type="evidence" value="ECO:0007669"/>
    <property type="project" value="TreeGrafter"/>
</dbReference>
<evidence type="ECO:0000313" key="4">
    <source>
        <dbReference type="EMBL" id="SHL74951.1"/>
    </source>
</evidence>
<evidence type="ECO:0000259" key="3">
    <source>
        <dbReference type="PROSITE" id="PS50977"/>
    </source>
</evidence>
<dbReference type="InterPro" id="IPR039536">
    <property type="entry name" value="TetR_C_Proteobacteria"/>
</dbReference>
<dbReference type="EMBL" id="FRBN01000035">
    <property type="protein sequence ID" value="SHL74951.1"/>
    <property type="molecule type" value="Genomic_DNA"/>
</dbReference>
<dbReference type="SUPFAM" id="SSF46689">
    <property type="entry name" value="Homeodomain-like"/>
    <property type="match status" value="1"/>
</dbReference>
<evidence type="ECO:0000313" key="5">
    <source>
        <dbReference type="Proteomes" id="UP000184191"/>
    </source>
</evidence>
<dbReference type="InterPro" id="IPR009057">
    <property type="entry name" value="Homeodomain-like_sf"/>
</dbReference>
<dbReference type="AlphaFoldDB" id="A0A1M7D604"/>
<keyword evidence="5" id="KW-1185">Reference proteome</keyword>
<organism evidence="4 5">
    <name type="scientific">Roseovarius marisflavi</name>
    <dbReference type="NCBI Taxonomy" id="1054996"/>
    <lineage>
        <taxon>Bacteria</taxon>
        <taxon>Pseudomonadati</taxon>
        <taxon>Pseudomonadota</taxon>
        <taxon>Alphaproteobacteria</taxon>
        <taxon>Rhodobacterales</taxon>
        <taxon>Roseobacteraceae</taxon>
        <taxon>Roseovarius</taxon>
    </lineage>
</organism>
<dbReference type="InterPro" id="IPR001647">
    <property type="entry name" value="HTH_TetR"/>
</dbReference>
<dbReference type="Gene3D" id="1.10.357.10">
    <property type="entry name" value="Tetracycline Repressor, domain 2"/>
    <property type="match status" value="1"/>
</dbReference>